<organism evidence="2 3">
    <name type="scientific">Sphingobacterium bambusae</name>
    <dbReference type="NCBI Taxonomy" id="662858"/>
    <lineage>
        <taxon>Bacteria</taxon>
        <taxon>Pseudomonadati</taxon>
        <taxon>Bacteroidota</taxon>
        <taxon>Sphingobacteriia</taxon>
        <taxon>Sphingobacteriales</taxon>
        <taxon>Sphingobacteriaceae</taxon>
        <taxon>Sphingobacterium</taxon>
    </lineage>
</organism>
<gene>
    <name evidence="2" type="ORF">ACFS7Y_15880</name>
</gene>
<evidence type="ECO:0000313" key="3">
    <source>
        <dbReference type="Proteomes" id="UP001597525"/>
    </source>
</evidence>
<feature type="transmembrane region" description="Helical" evidence="1">
    <location>
        <begin position="56"/>
        <end position="73"/>
    </location>
</feature>
<proteinExistence type="predicted"/>
<keyword evidence="3" id="KW-1185">Reference proteome</keyword>
<dbReference type="EMBL" id="JBHUPB010000010">
    <property type="protein sequence ID" value="MFD2968875.1"/>
    <property type="molecule type" value="Genomic_DNA"/>
</dbReference>
<evidence type="ECO:0000256" key="1">
    <source>
        <dbReference type="SAM" id="Phobius"/>
    </source>
</evidence>
<name>A0ABW6BMC5_9SPHI</name>
<evidence type="ECO:0000313" key="2">
    <source>
        <dbReference type="EMBL" id="MFD2968875.1"/>
    </source>
</evidence>
<keyword evidence="1" id="KW-0812">Transmembrane</keyword>
<dbReference type="Proteomes" id="UP001597525">
    <property type="component" value="Unassembled WGS sequence"/>
</dbReference>
<feature type="transmembrane region" description="Helical" evidence="1">
    <location>
        <begin position="80"/>
        <end position="98"/>
    </location>
</feature>
<sequence length="202" mass="23482">MRFVLIFVLLAILVYYISRRFMMSAPQRTGLTQSRRQNLQLLDTQPGLLAKVTRSTMMTVGIGVVLFFLILIIGMKIKILWIALPLSLYLIGQLFVYSNHMKVVRNQRLYFDPQQGDVLVQYSNGEQLQFNLLRDIQSVAEVKSVQKNRDTLFGYYKLELKQGQLVIPYLLEQNPQPINKQFFDCLATNYLIVVESRLFPII</sequence>
<accession>A0ABW6BMC5</accession>
<protein>
    <submittedName>
        <fullName evidence="2">Uncharacterized protein</fullName>
    </submittedName>
</protein>
<reference evidence="3" key="1">
    <citation type="journal article" date="2019" name="Int. J. Syst. Evol. Microbiol.">
        <title>The Global Catalogue of Microorganisms (GCM) 10K type strain sequencing project: providing services to taxonomists for standard genome sequencing and annotation.</title>
        <authorList>
            <consortium name="The Broad Institute Genomics Platform"/>
            <consortium name="The Broad Institute Genome Sequencing Center for Infectious Disease"/>
            <person name="Wu L."/>
            <person name="Ma J."/>
        </authorList>
    </citation>
    <scope>NUCLEOTIDE SEQUENCE [LARGE SCALE GENOMIC DNA]</scope>
    <source>
        <strain evidence="3">KCTC 22814</strain>
    </source>
</reference>
<keyword evidence="1" id="KW-0472">Membrane</keyword>
<comment type="caution">
    <text evidence="2">The sequence shown here is derived from an EMBL/GenBank/DDBJ whole genome shotgun (WGS) entry which is preliminary data.</text>
</comment>
<keyword evidence="1" id="KW-1133">Transmembrane helix</keyword>
<dbReference type="RefSeq" id="WP_320184859.1">
    <property type="nucleotide sequence ID" value="NZ_CP138332.1"/>
</dbReference>